<dbReference type="AlphaFoldDB" id="A0A1A8XYJ2"/>
<sequence>MAQTSALVEAMERAFPVVLARSPSVLVRGVGHAEPATRNSVNLALLARRARDIPLPIAMPND</sequence>
<name>A0A1A8XYJ2_9RHOO</name>
<proteinExistence type="predicted"/>
<dbReference type="Proteomes" id="UP000199600">
    <property type="component" value="Unassembled WGS sequence"/>
</dbReference>
<evidence type="ECO:0000313" key="2">
    <source>
        <dbReference type="Proteomes" id="UP000199600"/>
    </source>
</evidence>
<accession>A0A1A8XYJ2</accession>
<organism evidence="1 2">
    <name type="scientific">Candidatus Propionivibrio aalborgensis</name>
    <dbReference type="NCBI Taxonomy" id="1860101"/>
    <lineage>
        <taxon>Bacteria</taxon>
        <taxon>Pseudomonadati</taxon>
        <taxon>Pseudomonadota</taxon>
        <taxon>Betaproteobacteria</taxon>
        <taxon>Rhodocyclales</taxon>
        <taxon>Rhodocyclaceae</taxon>
        <taxon>Propionivibrio</taxon>
    </lineage>
</organism>
<gene>
    <name evidence="1" type="ORF">PROAA_3640005</name>
</gene>
<protein>
    <submittedName>
        <fullName evidence="1">Uncharacterized protein</fullName>
    </submittedName>
</protein>
<evidence type="ECO:0000313" key="1">
    <source>
        <dbReference type="EMBL" id="SBT10020.1"/>
    </source>
</evidence>
<dbReference type="EMBL" id="FLQY01000295">
    <property type="protein sequence ID" value="SBT10020.1"/>
    <property type="molecule type" value="Genomic_DNA"/>
</dbReference>
<reference evidence="1 2" key="1">
    <citation type="submission" date="2016-06" db="EMBL/GenBank/DDBJ databases">
        <authorList>
            <person name="Kjaerup R.B."/>
            <person name="Dalgaard T.S."/>
            <person name="Juul-Madsen H.R."/>
        </authorList>
    </citation>
    <scope>NUCLEOTIDE SEQUENCE [LARGE SCALE GENOMIC DNA]</scope>
    <source>
        <strain evidence="1">2</strain>
    </source>
</reference>
<keyword evidence="2" id="KW-1185">Reference proteome</keyword>